<reference evidence="1 2" key="1">
    <citation type="submission" date="2021-03" db="EMBL/GenBank/DDBJ databases">
        <title>Antimicrobial resistance genes in bacteria isolated from Japanese honey, and their potential for conferring macrolide and lincosamide resistance in the American foulbrood pathogen Paenibacillus larvae.</title>
        <authorList>
            <person name="Okamoto M."/>
            <person name="Kumagai M."/>
            <person name="Kanamori H."/>
            <person name="Takamatsu D."/>
        </authorList>
    </citation>
    <scope>NUCLEOTIDE SEQUENCE [LARGE SCALE GENOMIC DNA]</scope>
    <source>
        <strain evidence="1 2">J34TS1</strain>
    </source>
</reference>
<keyword evidence="2" id="KW-1185">Reference proteome</keyword>
<gene>
    <name evidence="1" type="ORF">J34TS1_27190</name>
</gene>
<name>A0A919YCK8_9BACL</name>
<dbReference type="InterPro" id="IPR014962">
    <property type="entry name" value="YolD"/>
</dbReference>
<dbReference type="RefSeq" id="WP_212978698.1">
    <property type="nucleotide sequence ID" value="NZ_AP025343.1"/>
</dbReference>
<evidence type="ECO:0000313" key="2">
    <source>
        <dbReference type="Proteomes" id="UP000682811"/>
    </source>
</evidence>
<evidence type="ECO:0000313" key="1">
    <source>
        <dbReference type="EMBL" id="GIO47954.1"/>
    </source>
</evidence>
<dbReference type="Pfam" id="PF08863">
    <property type="entry name" value="YolD"/>
    <property type="match status" value="1"/>
</dbReference>
<dbReference type="AlphaFoldDB" id="A0A919YCK8"/>
<accession>A0A919YCK8</accession>
<organism evidence="1 2">
    <name type="scientific">Paenibacillus azoreducens</name>
    <dbReference type="NCBI Taxonomy" id="116718"/>
    <lineage>
        <taxon>Bacteria</taxon>
        <taxon>Bacillati</taxon>
        <taxon>Bacillota</taxon>
        <taxon>Bacilli</taxon>
        <taxon>Bacillales</taxon>
        <taxon>Paenibacillaceae</taxon>
        <taxon>Paenibacillus</taxon>
    </lineage>
</organism>
<comment type="caution">
    <text evidence="1">The sequence shown here is derived from an EMBL/GenBank/DDBJ whole genome shotgun (WGS) entry which is preliminary data.</text>
</comment>
<sequence length="110" mass="13011">MAKKLEGNGLFESSRLMLPEHREAYSLYMTHKDSRPRPVIDEQEWQEIGQTLMVSLKEHVEVTLTLYDPYEDKQASGFVTVINSFRQEIKLRYDNDWEWIKFDDIIAASL</sequence>
<dbReference type="EMBL" id="BORT01000011">
    <property type="protein sequence ID" value="GIO47954.1"/>
    <property type="molecule type" value="Genomic_DNA"/>
</dbReference>
<protein>
    <recommendedName>
        <fullName evidence="3">YolD-like family protein</fullName>
    </recommendedName>
</protein>
<evidence type="ECO:0008006" key="3">
    <source>
        <dbReference type="Google" id="ProtNLM"/>
    </source>
</evidence>
<proteinExistence type="predicted"/>
<dbReference type="Proteomes" id="UP000682811">
    <property type="component" value="Unassembled WGS sequence"/>
</dbReference>